<evidence type="ECO:0000313" key="21">
    <source>
        <dbReference type="Proteomes" id="UP000265080"/>
    </source>
</evidence>
<dbReference type="AlphaFoldDB" id="A0A3P8SWR5"/>
<dbReference type="CDD" id="cd10028">
    <property type="entry name" value="UDG-F2_TDG_MUG"/>
    <property type="match status" value="1"/>
</dbReference>
<evidence type="ECO:0000256" key="17">
    <source>
        <dbReference type="ARBA" id="ARBA00083221"/>
    </source>
</evidence>
<evidence type="ECO:0000259" key="19">
    <source>
        <dbReference type="Pfam" id="PF03167"/>
    </source>
</evidence>
<evidence type="ECO:0000313" key="20">
    <source>
        <dbReference type="Ensembl" id="ENSAPEP00000016096.1"/>
    </source>
</evidence>
<feature type="region of interest" description="Disordered" evidence="18">
    <location>
        <begin position="1"/>
        <end position="71"/>
    </location>
</feature>
<dbReference type="GO" id="GO:0003677">
    <property type="term" value="F:DNA binding"/>
    <property type="evidence" value="ECO:0007669"/>
    <property type="project" value="UniProtKB-ARBA"/>
</dbReference>
<comment type="catalytic activity">
    <reaction evidence="12">
        <text>Hydrolyzes mismatched double-stranded DNA and polynucleotides, releasing free thymine.</text>
        <dbReference type="EC" id="3.2.2.29"/>
    </reaction>
</comment>
<feature type="compositionally biased region" description="Polar residues" evidence="18">
    <location>
        <begin position="332"/>
        <end position="343"/>
    </location>
</feature>
<dbReference type="PANTHER" id="PTHR12159">
    <property type="entry name" value="G/T AND G/U MISMATCH-SPECIFIC DNA GLYCOSYLASE"/>
    <property type="match status" value="1"/>
</dbReference>
<comment type="subunit">
    <text evidence="14">Homodimer. Interacts with AICDA and GADD45A.</text>
</comment>
<evidence type="ECO:0000256" key="9">
    <source>
        <dbReference type="ARBA" id="ARBA00023163"/>
    </source>
</evidence>
<protein>
    <recommendedName>
        <fullName evidence="16">G/T mismatch-specific thymine DNA glycosylase</fullName>
        <ecNumber evidence="15">3.2.2.29</ecNumber>
    </recommendedName>
    <alternativeName>
        <fullName evidence="17">Thymine-DNA glycosylase</fullName>
    </alternativeName>
</protein>
<accession>A0A3P8SWR5</accession>
<evidence type="ECO:0000256" key="10">
    <source>
        <dbReference type="ARBA" id="ARBA00023204"/>
    </source>
</evidence>
<organism evidence="20 21">
    <name type="scientific">Amphiprion percula</name>
    <name type="common">Orange clownfish</name>
    <name type="synonym">Lutjanus percula</name>
    <dbReference type="NCBI Taxonomy" id="161767"/>
    <lineage>
        <taxon>Eukaryota</taxon>
        <taxon>Metazoa</taxon>
        <taxon>Chordata</taxon>
        <taxon>Craniata</taxon>
        <taxon>Vertebrata</taxon>
        <taxon>Euteleostomi</taxon>
        <taxon>Actinopterygii</taxon>
        <taxon>Neopterygii</taxon>
        <taxon>Teleostei</taxon>
        <taxon>Neoteleostei</taxon>
        <taxon>Acanthomorphata</taxon>
        <taxon>Ovalentaria</taxon>
        <taxon>Pomacentridae</taxon>
        <taxon>Amphiprion</taxon>
    </lineage>
</organism>
<keyword evidence="4" id="KW-0378">Hydrolase</keyword>
<evidence type="ECO:0000256" key="6">
    <source>
        <dbReference type="ARBA" id="ARBA00022853"/>
    </source>
</evidence>
<evidence type="ECO:0000256" key="5">
    <source>
        <dbReference type="ARBA" id="ARBA00022843"/>
    </source>
</evidence>
<dbReference type="Proteomes" id="UP000265080">
    <property type="component" value="Chromosome 4"/>
</dbReference>
<evidence type="ECO:0000256" key="12">
    <source>
        <dbReference type="ARBA" id="ARBA00052915"/>
    </source>
</evidence>
<keyword evidence="10" id="KW-0234">DNA repair</keyword>
<dbReference type="SUPFAM" id="SSF52141">
    <property type="entry name" value="Uracil-DNA glycosylase-like"/>
    <property type="match status" value="1"/>
</dbReference>
<keyword evidence="3" id="KW-0227">DNA damage</keyword>
<evidence type="ECO:0000256" key="1">
    <source>
        <dbReference type="ARBA" id="ARBA00004123"/>
    </source>
</evidence>
<dbReference type="GO" id="GO:0005654">
    <property type="term" value="C:nucleoplasm"/>
    <property type="evidence" value="ECO:0007669"/>
    <property type="project" value="UniProtKB-ARBA"/>
</dbReference>
<dbReference type="OMA" id="ANMVNPE"/>
<dbReference type="InterPro" id="IPR036895">
    <property type="entry name" value="Uracil-DNA_glycosylase-like_sf"/>
</dbReference>
<dbReference type="GeneTree" id="ENSGT00390000000987"/>
<dbReference type="InterPro" id="IPR005122">
    <property type="entry name" value="Uracil-DNA_glycosylase-like"/>
</dbReference>
<dbReference type="GO" id="GO:0032183">
    <property type="term" value="F:SUMO binding"/>
    <property type="evidence" value="ECO:0007669"/>
    <property type="project" value="UniProtKB-ARBA"/>
</dbReference>
<dbReference type="GO" id="GO:0006285">
    <property type="term" value="P:base-excision repair, AP site formation"/>
    <property type="evidence" value="ECO:0007669"/>
    <property type="project" value="InterPro"/>
</dbReference>
<keyword evidence="11" id="KW-0539">Nucleus</keyword>
<reference evidence="20" key="3">
    <citation type="submission" date="2025-09" db="UniProtKB">
        <authorList>
            <consortium name="Ensembl"/>
        </authorList>
    </citation>
    <scope>IDENTIFICATION</scope>
</reference>
<keyword evidence="5" id="KW-0832">Ubl conjugation</keyword>
<dbReference type="GO" id="GO:0004844">
    <property type="term" value="F:uracil DNA N-glycosylase activity"/>
    <property type="evidence" value="ECO:0007669"/>
    <property type="project" value="TreeGrafter"/>
</dbReference>
<evidence type="ECO:0000256" key="8">
    <source>
        <dbReference type="ARBA" id="ARBA00023159"/>
    </source>
</evidence>
<dbReference type="Pfam" id="PF03167">
    <property type="entry name" value="UDG"/>
    <property type="match status" value="1"/>
</dbReference>
<feature type="compositionally biased region" description="Basic and acidic residues" evidence="18">
    <location>
        <begin position="56"/>
        <end position="71"/>
    </location>
</feature>
<evidence type="ECO:0000256" key="11">
    <source>
        <dbReference type="ARBA" id="ARBA00023242"/>
    </source>
</evidence>
<name>A0A3P8SWR5_AMPPE</name>
<evidence type="ECO:0000256" key="7">
    <source>
        <dbReference type="ARBA" id="ARBA00023015"/>
    </source>
</evidence>
<keyword evidence="7" id="KW-0805">Transcription regulation</keyword>
<dbReference type="Gene3D" id="3.40.470.10">
    <property type="entry name" value="Uracil-DNA glycosylase-like domain"/>
    <property type="match status" value="1"/>
</dbReference>
<dbReference type="GO" id="GO:0040029">
    <property type="term" value="P:epigenetic regulation of gene expression"/>
    <property type="evidence" value="ECO:0007669"/>
    <property type="project" value="UniProtKB-ARBA"/>
</dbReference>
<keyword evidence="2" id="KW-1017">Isopeptide bond</keyword>
<feature type="region of interest" description="Disordered" evidence="18">
    <location>
        <begin position="311"/>
        <end position="349"/>
    </location>
</feature>
<evidence type="ECO:0000256" key="15">
    <source>
        <dbReference type="ARBA" id="ARBA00066769"/>
    </source>
</evidence>
<evidence type="ECO:0000256" key="18">
    <source>
        <dbReference type="SAM" id="MobiDB-lite"/>
    </source>
</evidence>
<dbReference type="PANTHER" id="PTHR12159:SF11">
    <property type="entry name" value="G_T MISMATCH-SPECIFIC THYMINE DNA GLYCOSYLASE"/>
    <property type="match status" value="1"/>
</dbReference>
<evidence type="ECO:0000256" key="2">
    <source>
        <dbReference type="ARBA" id="ARBA00022499"/>
    </source>
</evidence>
<evidence type="ECO:0000256" key="16">
    <source>
        <dbReference type="ARBA" id="ARBA00071248"/>
    </source>
</evidence>
<evidence type="ECO:0000256" key="4">
    <source>
        <dbReference type="ARBA" id="ARBA00022801"/>
    </source>
</evidence>
<comment type="similarity">
    <text evidence="13">Belongs to the uracil-DNA glycosylase (UDG) superfamily. TDG/mug family.</text>
</comment>
<evidence type="ECO:0000256" key="13">
    <source>
        <dbReference type="ARBA" id="ARBA00061261"/>
    </source>
</evidence>
<dbReference type="Ensembl" id="ENSAPET00000016531.1">
    <property type="protein sequence ID" value="ENSAPEP00000016096.1"/>
    <property type="gene ID" value="ENSAPEG00000011460.1"/>
</dbReference>
<reference evidence="20 21" key="1">
    <citation type="submission" date="2018-03" db="EMBL/GenBank/DDBJ databases">
        <title>Finding Nemo's genes: A chromosome-scale reference assembly of the genome of the orange clownfish Amphiprion percula.</title>
        <authorList>
            <person name="Lehmann R."/>
        </authorList>
    </citation>
    <scope>NUCLEOTIDE SEQUENCE</scope>
</reference>
<evidence type="ECO:0000256" key="3">
    <source>
        <dbReference type="ARBA" id="ARBA00022763"/>
    </source>
</evidence>
<feature type="domain" description="Uracil-DNA glycosylase-like" evidence="19">
    <location>
        <begin position="98"/>
        <end position="233"/>
    </location>
</feature>
<keyword evidence="8" id="KW-0010">Activator</keyword>
<dbReference type="EC" id="3.2.2.29" evidence="15"/>
<proteinExistence type="inferred from homology"/>
<dbReference type="GO" id="GO:0141016">
    <property type="term" value="F:G/T mismatch-specific thymine-DNA glycosylase activity"/>
    <property type="evidence" value="ECO:0007669"/>
    <property type="project" value="UniProtKB-EC"/>
</dbReference>
<keyword evidence="6" id="KW-0156">Chromatin regulator</keyword>
<keyword evidence="21" id="KW-1185">Reference proteome</keyword>
<comment type="subcellular location">
    <subcellularLocation>
        <location evidence="1">Nucleus</location>
    </subcellularLocation>
</comment>
<reference evidence="20" key="2">
    <citation type="submission" date="2025-08" db="UniProtKB">
        <authorList>
            <consortium name="Ensembl"/>
        </authorList>
    </citation>
    <scope>IDENTIFICATION</scope>
</reference>
<evidence type="ECO:0000256" key="14">
    <source>
        <dbReference type="ARBA" id="ARBA00064519"/>
    </source>
</evidence>
<keyword evidence="9" id="KW-0804">Transcription</keyword>
<dbReference type="FunFam" id="3.40.470.10:FF:000002">
    <property type="entry name" value="G/T mismatch-specific thymine DNA glycosylase"/>
    <property type="match status" value="1"/>
</dbReference>
<sequence>MISSFLNFLLAPAKKRGRPAQPKEPKAPKPPKVPKAAKPPKDPNAPKAKPGPKPKKATEPPADGKQEKIDETFKKVKRKVDRFKGMSEEEVMKKTLPDLLDYNLDYVIIGINPGLMAAFIGRWFPGPGNHFWKCLFLSGFTEEQLNHMHDSTLPAKYKMGFTNMVARATPGSKDLSSKELREGGKILVEKLKKYKPLIAVFNGKCIYEMFCRELFGKKPKTLEFGLQPHKIPDCDALYLMPSSSARCAQFPRAQDKVHFYIKLRELRDQLKGVQRSTEIQEVNYSFDLNLAKEDAKRMAIKEEQYDPGYEDAYGGAYAERGPEEGQADGKTNGHSTTSQTSEGQLPDGQWMTQSFADQIPDIRKRLWCLCVDTYRLQPSQSFTSFCQVLDFSFLLVSERNINT</sequence>
<dbReference type="InterPro" id="IPR015637">
    <property type="entry name" value="MUG/TDG"/>
</dbReference>